<comment type="caution">
    <text evidence="12">The sequence shown here is derived from an EMBL/GenBank/DDBJ whole genome shotgun (WGS) entry which is preliminary data.</text>
</comment>
<evidence type="ECO:0000256" key="2">
    <source>
        <dbReference type="ARBA" id="ARBA00022448"/>
    </source>
</evidence>
<evidence type="ECO:0000256" key="3">
    <source>
        <dbReference type="ARBA" id="ARBA00022475"/>
    </source>
</evidence>
<feature type="region of interest" description="Disordered" evidence="10">
    <location>
        <begin position="173"/>
        <end position="211"/>
    </location>
</feature>
<keyword evidence="3" id="KW-1003">Cell membrane</keyword>
<sequence>MSAGTIIYRIVDNIERVICSTLLATFVVILFMQILLRQLFDHSLAWSEELSTYMFVWFVYFGASYATKLAAHNRVTFQFKLFPPRVAVWSEALADLIWVGFNSYFVWLSYDFVFNKMNLFWKSQTLGVPMKYIYMILPIAFALMTFRILQVNYYKLIRGIDIRDPESLEVEKLMDSAQQTKGSPAAEHAQEADAKTKTSSQNQMKAGVHHG</sequence>
<keyword evidence="13" id="KW-1185">Reference proteome</keyword>
<feature type="transmembrane region" description="Helical" evidence="9">
    <location>
        <begin position="52"/>
        <end position="71"/>
    </location>
</feature>
<keyword evidence="6 9" id="KW-1133">Transmembrane helix</keyword>
<dbReference type="RefSeq" id="WP_094200470.1">
    <property type="nucleotide sequence ID" value="NZ_NBIM01000001.1"/>
</dbReference>
<evidence type="ECO:0000313" key="12">
    <source>
        <dbReference type="EMBL" id="OXY83697.1"/>
    </source>
</evidence>
<name>A0A233RJY0_9GAMM</name>
<reference evidence="12 13" key="1">
    <citation type="submission" date="2017-08" db="EMBL/GenBank/DDBJ databases">
        <title>A Genome Sequence of Oceanimonas doudoroffii ATCC 27123T.</title>
        <authorList>
            <person name="Brennan M.A."/>
            <person name="Maclea K.S."/>
            <person name="Mcclelland W.D."/>
            <person name="Trachtenberg A.M."/>
        </authorList>
    </citation>
    <scope>NUCLEOTIDE SEQUENCE [LARGE SCALE GENOMIC DNA]</scope>
    <source>
        <strain evidence="12 13">ATCC 27123</strain>
    </source>
</reference>
<proteinExistence type="inferred from homology"/>
<dbReference type="OrthoDB" id="9791324at2"/>
<evidence type="ECO:0000256" key="9">
    <source>
        <dbReference type="RuleBase" id="RU369079"/>
    </source>
</evidence>
<feature type="transmembrane region" description="Helical" evidence="9">
    <location>
        <begin position="130"/>
        <end position="149"/>
    </location>
</feature>
<evidence type="ECO:0000256" key="4">
    <source>
        <dbReference type="ARBA" id="ARBA00022519"/>
    </source>
</evidence>
<comment type="function">
    <text evidence="9">Part of the tripartite ATP-independent periplasmic (TRAP) transport system.</text>
</comment>
<keyword evidence="4 9" id="KW-0997">Cell inner membrane</keyword>
<feature type="transmembrane region" description="Helical" evidence="9">
    <location>
        <begin position="21"/>
        <end position="40"/>
    </location>
</feature>
<dbReference type="PANTHER" id="PTHR35011:SF2">
    <property type="entry name" value="2,3-DIKETO-L-GULONATE TRAP TRANSPORTER SMALL PERMEASE PROTEIN YIAM"/>
    <property type="match status" value="1"/>
</dbReference>
<evidence type="ECO:0000256" key="5">
    <source>
        <dbReference type="ARBA" id="ARBA00022692"/>
    </source>
</evidence>
<dbReference type="PANTHER" id="PTHR35011">
    <property type="entry name" value="2,3-DIKETO-L-GULONATE TRAP TRANSPORTER SMALL PERMEASE PROTEIN YIAM"/>
    <property type="match status" value="1"/>
</dbReference>
<accession>A0A233RJY0</accession>
<dbReference type="EMBL" id="NBIM01000001">
    <property type="protein sequence ID" value="OXY83697.1"/>
    <property type="molecule type" value="Genomic_DNA"/>
</dbReference>
<evidence type="ECO:0000313" key="13">
    <source>
        <dbReference type="Proteomes" id="UP000242757"/>
    </source>
</evidence>
<dbReference type="Proteomes" id="UP000242757">
    <property type="component" value="Unassembled WGS sequence"/>
</dbReference>
<dbReference type="GO" id="GO:0022857">
    <property type="term" value="F:transmembrane transporter activity"/>
    <property type="evidence" value="ECO:0007669"/>
    <property type="project" value="UniProtKB-UniRule"/>
</dbReference>
<gene>
    <name evidence="12" type="ORF">B6S08_09520</name>
</gene>
<evidence type="ECO:0000256" key="1">
    <source>
        <dbReference type="ARBA" id="ARBA00004429"/>
    </source>
</evidence>
<comment type="similarity">
    <text evidence="8 9">Belongs to the TRAP transporter small permease family.</text>
</comment>
<feature type="transmembrane region" description="Helical" evidence="9">
    <location>
        <begin position="92"/>
        <end position="110"/>
    </location>
</feature>
<protein>
    <recommendedName>
        <fullName evidence="9">TRAP transporter small permease protein</fullName>
    </recommendedName>
</protein>
<comment type="subunit">
    <text evidence="9">The complex comprises the extracytoplasmic solute receptor protein and the two transmembrane proteins.</text>
</comment>
<keyword evidence="2 9" id="KW-0813">Transport</keyword>
<feature type="domain" description="Tripartite ATP-independent periplasmic transporters DctQ component" evidence="11">
    <location>
        <begin position="27"/>
        <end position="157"/>
    </location>
</feature>
<organism evidence="12 13">
    <name type="scientific">Oceanimonas doudoroffii</name>
    <dbReference type="NCBI Taxonomy" id="84158"/>
    <lineage>
        <taxon>Bacteria</taxon>
        <taxon>Pseudomonadati</taxon>
        <taxon>Pseudomonadota</taxon>
        <taxon>Gammaproteobacteria</taxon>
        <taxon>Aeromonadales</taxon>
        <taxon>Aeromonadaceae</taxon>
        <taxon>Oceanimonas</taxon>
    </lineage>
</organism>
<dbReference type="AlphaFoldDB" id="A0A233RJY0"/>
<dbReference type="InterPro" id="IPR007387">
    <property type="entry name" value="TRAP_DctQ"/>
</dbReference>
<evidence type="ECO:0000259" key="11">
    <source>
        <dbReference type="Pfam" id="PF04290"/>
    </source>
</evidence>
<evidence type="ECO:0000256" key="7">
    <source>
        <dbReference type="ARBA" id="ARBA00023136"/>
    </source>
</evidence>
<keyword evidence="5 9" id="KW-0812">Transmembrane</keyword>
<comment type="subcellular location">
    <subcellularLocation>
        <location evidence="1 9">Cell inner membrane</location>
        <topology evidence="1 9">Multi-pass membrane protein</topology>
    </subcellularLocation>
</comment>
<evidence type="ECO:0000256" key="6">
    <source>
        <dbReference type="ARBA" id="ARBA00022989"/>
    </source>
</evidence>
<dbReference type="GO" id="GO:0005886">
    <property type="term" value="C:plasma membrane"/>
    <property type="evidence" value="ECO:0007669"/>
    <property type="project" value="UniProtKB-SubCell"/>
</dbReference>
<evidence type="ECO:0000256" key="10">
    <source>
        <dbReference type="SAM" id="MobiDB-lite"/>
    </source>
</evidence>
<evidence type="ECO:0000256" key="8">
    <source>
        <dbReference type="ARBA" id="ARBA00038436"/>
    </source>
</evidence>
<dbReference type="GO" id="GO:0015740">
    <property type="term" value="P:C4-dicarboxylate transport"/>
    <property type="evidence" value="ECO:0007669"/>
    <property type="project" value="TreeGrafter"/>
</dbReference>
<dbReference type="InterPro" id="IPR055348">
    <property type="entry name" value="DctQ"/>
</dbReference>
<keyword evidence="7 9" id="KW-0472">Membrane</keyword>
<dbReference type="Pfam" id="PF04290">
    <property type="entry name" value="DctQ"/>
    <property type="match status" value="1"/>
</dbReference>